<keyword evidence="1" id="KW-0175">Coiled coil</keyword>
<gene>
    <name evidence="3" type="ORF">NITINOP_2028</name>
</gene>
<dbReference type="STRING" id="1715989.NITINOP_2028"/>
<name>A0A0S4KUY9_9BACT</name>
<dbReference type="AlphaFoldDB" id="A0A0S4KUY9"/>
<feature type="coiled-coil region" evidence="1">
    <location>
        <begin position="52"/>
        <end position="93"/>
    </location>
</feature>
<dbReference type="Proteomes" id="UP000066284">
    <property type="component" value="Chromosome 1"/>
</dbReference>
<feature type="signal peptide" evidence="2">
    <location>
        <begin position="1"/>
        <end position="27"/>
    </location>
</feature>
<proteinExistence type="predicted"/>
<dbReference type="RefSeq" id="WP_158023328.1">
    <property type="nucleotide sequence ID" value="NZ_LN885086.1"/>
</dbReference>
<dbReference type="EMBL" id="LN885086">
    <property type="protein sequence ID" value="CUQ67000.1"/>
    <property type="molecule type" value="Genomic_DNA"/>
</dbReference>
<dbReference type="KEGG" id="nio:NITINOP_2028"/>
<evidence type="ECO:0000256" key="1">
    <source>
        <dbReference type="SAM" id="Coils"/>
    </source>
</evidence>
<keyword evidence="4" id="KW-1185">Reference proteome</keyword>
<evidence type="ECO:0000313" key="4">
    <source>
        <dbReference type="Proteomes" id="UP000066284"/>
    </source>
</evidence>
<evidence type="ECO:0000313" key="3">
    <source>
        <dbReference type="EMBL" id="CUQ67000.1"/>
    </source>
</evidence>
<sequence length="153" mass="17775">MRKNPRAALTIGWIAMLFLIPAQPSSAESLSIPWECSSYTGIAQTRCINTLNELQREKIAQLEDQLRAHQNTVSRLKAQVDRQEAATEALQRQVADRPTVQFAPILYPPLPFVTFQPHAGFWLSLGHSWAFGPPYSYRPWWGPRYYRSWYWLR</sequence>
<evidence type="ECO:0000256" key="2">
    <source>
        <dbReference type="SAM" id="SignalP"/>
    </source>
</evidence>
<feature type="chain" id="PRO_5006623599" evidence="2">
    <location>
        <begin position="28"/>
        <end position="153"/>
    </location>
</feature>
<reference evidence="4" key="1">
    <citation type="submission" date="2015-09" db="EMBL/GenBank/DDBJ databases">
        <authorList>
            <person name="Daims H."/>
        </authorList>
    </citation>
    <scope>NUCLEOTIDE SEQUENCE [LARGE SCALE GENOMIC DNA]</scope>
</reference>
<organism evidence="3 4">
    <name type="scientific">Candidatus Nitrospira inopinata</name>
    <dbReference type="NCBI Taxonomy" id="1715989"/>
    <lineage>
        <taxon>Bacteria</taxon>
        <taxon>Pseudomonadati</taxon>
        <taxon>Nitrospirota</taxon>
        <taxon>Nitrospiria</taxon>
        <taxon>Nitrospirales</taxon>
        <taxon>Nitrospiraceae</taxon>
        <taxon>Nitrospira</taxon>
    </lineage>
</organism>
<accession>A0A0S4KUY9</accession>
<dbReference type="OrthoDB" id="9789435at2"/>
<keyword evidence="2" id="KW-0732">Signal</keyword>
<protein>
    <submittedName>
        <fullName evidence="3">Uncharacterized protein</fullName>
    </submittedName>
</protein>